<gene>
    <name evidence="2" type="ORF">CVIRNUC_007220</name>
</gene>
<dbReference type="Proteomes" id="UP001314263">
    <property type="component" value="Unassembled WGS sequence"/>
</dbReference>
<feature type="compositionally biased region" description="Polar residues" evidence="1">
    <location>
        <begin position="379"/>
        <end position="394"/>
    </location>
</feature>
<reference evidence="2 3" key="1">
    <citation type="submission" date="2023-10" db="EMBL/GenBank/DDBJ databases">
        <authorList>
            <person name="Maclean D."/>
            <person name="Macfadyen A."/>
        </authorList>
    </citation>
    <scope>NUCLEOTIDE SEQUENCE [LARGE SCALE GENOMIC DNA]</scope>
</reference>
<proteinExistence type="predicted"/>
<name>A0AAV1ICR4_9CHLO</name>
<feature type="compositionally biased region" description="Pro residues" evidence="1">
    <location>
        <begin position="465"/>
        <end position="476"/>
    </location>
</feature>
<evidence type="ECO:0000256" key="1">
    <source>
        <dbReference type="SAM" id="MobiDB-lite"/>
    </source>
</evidence>
<organism evidence="2 3">
    <name type="scientific">Coccomyxa viridis</name>
    <dbReference type="NCBI Taxonomy" id="1274662"/>
    <lineage>
        <taxon>Eukaryota</taxon>
        <taxon>Viridiplantae</taxon>
        <taxon>Chlorophyta</taxon>
        <taxon>core chlorophytes</taxon>
        <taxon>Trebouxiophyceae</taxon>
        <taxon>Trebouxiophyceae incertae sedis</taxon>
        <taxon>Coccomyxaceae</taxon>
        <taxon>Coccomyxa</taxon>
    </lineage>
</organism>
<feature type="region of interest" description="Disordered" evidence="1">
    <location>
        <begin position="154"/>
        <end position="224"/>
    </location>
</feature>
<feature type="compositionally biased region" description="Low complexity" evidence="1">
    <location>
        <begin position="399"/>
        <end position="418"/>
    </location>
</feature>
<feature type="region of interest" description="Disordered" evidence="1">
    <location>
        <begin position="249"/>
        <end position="487"/>
    </location>
</feature>
<feature type="compositionally biased region" description="Low complexity" evidence="1">
    <location>
        <begin position="154"/>
        <end position="168"/>
    </location>
</feature>
<feature type="compositionally biased region" description="Low complexity" evidence="1">
    <location>
        <begin position="477"/>
        <end position="487"/>
    </location>
</feature>
<protein>
    <submittedName>
        <fullName evidence="2">Uncharacterized protein</fullName>
    </submittedName>
</protein>
<feature type="compositionally biased region" description="Polar residues" evidence="1">
    <location>
        <begin position="445"/>
        <end position="456"/>
    </location>
</feature>
<feature type="compositionally biased region" description="Polar residues" evidence="1">
    <location>
        <begin position="249"/>
        <end position="260"/>
    </location>
</feature>
<dbReference type="EMBL" id="CAUYUE010000009">
    <property type="protein sequence ID" value="CAK0784017.1"/>
    <property type="molecule type" value="Genomic_DNA"/>
</dbReference>
<evidence type="ECO:0000313" key="3">
    <source>
        <dbReference type="Proteomes" id="UP001314263"/>
    </source>
</evidence>
<feature type="compositionally biased region" description="Low complexity" evidence="1">
    <location>
        <begin position="429"/>
        <end position="444"/>
    </location>
</feature>
<evidence type="ECO:0000313" key="2">
    <source>
        <dbReference type="EMBL" id="CAK0784017.1"/>
    </source>
</evidence>
<accession>A0AAV1ICR4</accession>
<sequence>MQVSGRLRQSPRAHLQWHQACMDRAAGLHRFQGPGKTLAWARGSTKSGALGTSQHTIVQLACCKSSEQIRWISSTACAGSDLESQAVPVSRVKKSYSNGASPPAACAPCDPSSLTTSKVLKRRVKQRSMGACKTTSVAMLCLVLMMLPDAYAQRRGGSMSSSAGSMGSQSGGATYGMRRAPPPPAFRGSNDDDDNSGGGGLATVLSGGSGASSSRESSSGGASGFGTLSSARASSSLASASYSSAASQMGSVTGSSANTASGSKAGSLLGSGSDSSSYGMLSKGTSPASSSSYSSPGQESSPSSQAGSASSGSSYGLLKGRSPSQGYFVPGSGGSSPVSYGSSEGTTPSQGYVTSSSGGSFVSSQAGASPSSYGSPGSNTQSQGYVTSSSSGQDSPGAPGRLSPPSHGSSGSSVPSQGYVTSASGGGSPSSFSSPSSASLSAQPQTSGTMPSSSPSLGKADTNSPSPPATPTPDATPSPSSGAVTSVSGGAACGADGLSNCAGGNSDPVMYGFAGRLFNFIGDPGKIYNIISTQNMQVSMKLRLAQMWDHNGTNMEALGFMYRNYQVLVSLDANDDLKVYKQGHPLKPRKSAQHHAWRFDDGAYIEIIWELYKPGLGNTVEIETDVLRMTIWQTPGGIVDEGGMVLQAWLNFGITLIAPPANGLMHGVVGGTYDRFLAGQSAVSDPESQLYLPPDDNFHGRFNESDYEMSSFWARDFKANLFGRAETDSVSYIQGRSSLEVDILELSRFPKFARA</sequence>
<keyword evidence="3" id="KW-1185">Reference proteome</keyword>
<feature type="compositionally biased region" description="Low complexity" evidence="1">
    <location>
        <begin position="326"/>
        <end position="345"/>
    </location>
</feature>
<comment type="caution">
    <text evidence="2">The sequence shown here is derived from an EMBL/GenBank/DDBJ whole genome shotgun (WGS) entry which is preliminary data.</text>
</comment>
<feature type="compositionally biased region" description="Low complexity" evidence="1">
    <location>
        <begin position="261"/>
        <end position="315"/>
    </location>
</feature>
<feature type="compositionally biased region" description="Low complexity" evidence="1">
    <location>
        <begin position="202"/>
        <end position="224"/>
    </location>
</feature>
<dbReference type="AlphaFoldDB" id="A0AAV1ICR4"/>
<feature type="compositionally biased region" description="Low complexity" evidence="1">
    <location>
        <begin position="355"/>
        <end position="378"/>
    </location>
</feature>